<dbReference type="InterPro" id="IPR050366">
    <property type="entry name" value="BP-dependent_transpt_permease"/>
</dbReference>
<sequence length="312" mass="34631">MNEISKDKFRIIGVDEIDLDEASKSIERINWKYTLKRFLSNKIAVTAVFVLIAIIIMGAIGPKLTSYQPFEEKRAWRNIIPGTEHIFGTDYIGRDIFVRVCIAIRTSLIIGLSSAALDIIIGVIFGAICVYYGGVIDDIIMRIVEILTSIPNVLFILQILLVLRVGIFSLIIALSMVGWCNVSRIIRGQLLQVKQQEYIMAAQALGASTSRIIAKHFLVNILNIAIVTFALEVPNIILTEAALSFIGFGLTKPFISFGTMAIDAQQNILFYPYQALFPGAFLSLIMICINLIGDALSDALDYRIDLGVENHE</sequence>
<protein>
    <submittedName>
        <fullName evidence="9">ABC transporter permease</fullName>
    </submittedName>
</protein>
<dbReference type="RefSeq" id="WP_202749290.1">
    <property type="nucleotide sequence ID" value="NZ_JAESWC010000007.1"/>
</dbReference>
<gene>
    <name evidence="9" type="ORF">JK636_12260</name>
</gene>
<feature type="transmembrane region" description="Helical" evidence="7">
    <location>
        <begin position="275"/>
        <end position="293"/>
    </location>
</feature>
<dbReference type="InterPro" id="IPR025966">
    <property type="entry name" value="OppC_N"/>
</dbReference>
<reference evidence="9 10" key="1">
    <citation type="submission" date="2021-01" db="EMBL/GenBank/DDBJ databases">
        <title>Genome public.</title>
        <authorList>
            <person name="Liu C."/>
            <person name="Sun Q."/>
        </authorList>
    </citation>
    <scope>NUCLEOTIDE SEQUENCE [LARGE SCALE GENOMIC DNA]</scope>
    <source>
        <strain evidence="9 10">YIM B02515</strain>
    </source>
</reference>
<dbReference type="EMBL" id="JAESWC010000007">
    <property type="protein sequence ID" value="MBL4936531.1"/>
    <property type="molecule type" value="Genomic_DNA"/>
</dbReference>
<dbReference type="SUPFAM" id="SSF161098">
    <property type="entry name" value="MetI-like"/>
    <property type="match status" value="1"/>
</dbReference>
<feature type="transmembrane region" description="Helical" evidence="7">
    <location>
        <begin position="217"/>
        <end position="237"/>
    </location>
</feature>
<name>A0ABS1TD16_9CLOT</name>
<keyword evidence="5 7" id="KW-1133">Transmembrane helix</keyword>
<evidence type="ECO:0000313" key="10">
    <source>
        <dbReference type="Proteomes" id="UP000632377"/>
    </source>
</evidence>
<keyword evidence="4 7" id="KW-0812">Transmembrane</keyword>
<evidence type="ECO:0000256" key="7">
    <source>
        <dbReference type="RuleBase" id="RU363032"/>
    </source>
</evidence>
<dbReference type="PROSITE" id="PS50928">
    <property type="entry name" value="ABC_TM1"/>
    <property type="match status" value="1"/>
</dbReference>
<evidence type="ECO:0000256" key="3">
    <source>
        <dbReference type="ARBA" id="ARBA00022475"/>
    </source>
</evidence>
<comment type="subcellular location">
    <subcellularLocation>
        <location evidence="1 7">Cell membrane</location>
        <topology evidence="1 7">Multi-pass membrane protein</topology>
    </subcellularLocation>
</comment>
<comment type="caution">
    <text evidence="9">The sequence shown here is derived from an EMBL/GenBank/DDBJ whole genome shotgun (WGS) entry which is preliminary data.</text>
</comment>
<accession>A0ABS1TD16</accession>
<dbReference type="CDD" id="cd06261">
    <property type="entry name" value="TM_PBP2"/>
    <property type="match status" value="1"/>
</dbReference>
<keyword evidence="10" id="KW-1185">Reference proteome</keyword>
<evidence type="ECO:0000256" key="4">
    <source>
        <dbReference type="ARBA" id="ARBA00022692"/>
    </source>
</evidence>
<evidence type="ECO:0000256" key="2">
    <source>
        <dbReference type="ARBA" id="ARBA00022448"/>
    </source>
</evidence>
<evidence type="ECO:0000259" key="8">
    <source>
        <dbReference type="PROSITE" id="PS50928"/>
    </source>
</evidence>
<dbReference type="PANTHER" id="PTHR43386:SF22">
    <property type="entry name" value="OLIGOPEPTIDE TRANSPORT SYSTEM PERMEASE PROTEIN OPPC"/>
    <property type="match status" value="1"/>
</dbReference>
<dbReference type="InterPro" id="IPR000515">
    <property type="entry name" value="MetI-like"/>
</dbReference>
<evidence type="ECO:0000256" key="1">
    <source>
        <dbReference type="ARBA" id="ARBA00004651"/>
    </source>
</evidence>
<feature type="transmembrane region" description="Helical" evidence="7">
    <location>
        <begin position="43"/>
        <end position="64"/>
    </location>
</feature>
<comment type="similarity">
    <text evidence="7">Belongs to the binding-protein-dependent transport system permease family.</text>
</comment>
<keyword evidence="3" id="KW-1003">Cell membrane</keyword>
<proteinExistence type="inferred from homology"/>
<keyword evidence="2 7" id="KW-0813">Transport</keyword>
<evidence type="ECO:0000256" key="5">
    <source>
        <dbReference type="ARBA" id="ARBA00022989"/>
    </source>
</evidence>
<dbReference type="Gene3D" id="1.10.3720.10">
    <property type="entry name" value="MetI-like"/>
    <property type="match status" value="1"/>
</dbReference>
<feature type="transmembrane region" description="Helical" evidence="7">
    <location>
        <begin position="108"/>
        <end position="133"/>
    </location>
</feature>
<dbReference type="Pfam" id="PF00528">
    <property type="entry name" value="BPD_transp_1"/>
    <property type="match status" value="1"/>
</dbReference>
<keyword evidence="6 7" id="KW-0472">Membrane</keyword>
<evidence type="ECO:0000256" key="6">
    <source>
        <dbReference type="ARBA" id="ARBA00023136"/>
    </source>
</evidence>
<evidence type="ECO:0000313" key="9">
    <source>
        <dbReference type="EMBL" id="MBL4936531.1"/>
    </source>
</evidence>
<organism evidence="9 10">
    <name type="scientific">Clostridium rhizosphaerae</name>
    <dbReference type="NCBI Taxonomy" id="2803861"/>
    <lineage>
        <taxon>Bacteria</taxon>
        <taxon>Bacillati</taxon>
        <taxon>Bacillota</taxon>
        <taxon>Clostridia</taxon>
        <taxon>Eubacteriales</taxon>
        <taxon>Clostridiaceae</taxon>
        <taxon>Clostridium</taxon>
    </lineage>
</organism>
<dbReference type="Pfam" id="PF12911">
    <property type="entry name" value="OppC_N"/>
    <property type="match status" value="1"/>
</dbReference>
<dbReference type="PANTHER" id="PTHR43386">
    <property type="entry name" value="OLIGOPEPTIDE TRANSPORT SYSTEM PERMEASE PROTEIN APPC"/>
    <property type="match status" value="1"/>
</dbReference>
<dbReference type="Proteomes" id="UP000632377">
    <property type="component" value="Unassembled WGS sequence"/>
</dbReference>
<dbReference type="InterPro" id="IPR035906">
    <property type="entry name" value="MetI-like_sf"/>
</dbReference>
<feature type="domain" description="ABC transmembrane type-1" evidence="8">
    <location>
        <begin position="104"/>
        <end position="293"/>
    </location>
</feature>